<feature type="binding site" evidence="14">
    <location>
        <position position="235"/>
    </location>
    <ligand>
        <name>ATP</name>
        <dbReference type="ChEBI" id="CHEBI:30616"/>
    </ligand>
</feature>
<feature type="binding site" evidence="14">
    <location>
        <position position="75"/>
    </location>
    <ligand>
        <name>L-threonine</name>
        <dbReference type="ChEBI" id="CHEBI:57926"/>
    </ligand>
</feature>
<dbReference type="InterPro" id="IPR005145">
    <property type="entry name" value="Sua5_C"/>
</dbReference>
<dbReference type="GO" id="GO:0008033">
    <property type="term" value="P:tRNA processing"/>
    <property type="evidence" value="ECO:0007669"/>
    <property type="project" value="UniProtKB-KW"/>
</dbReference>
<evidence type="ECO:0000256" key="9">
    <source>
        <dbReference type="ARBA" id="ARBA00022741"/>
    </source>
</evidence>
<dbReference type="GO" id="GO:0000049">
    <property type="term" value="F:tRNA binding"/>
    <property type="evidence" value="ECO:0007669"/>
    <property type="project" value="TreeGrafter"/>
</dbReference>
<evidence type="ECO:0000256" key="2">
    <source>
        <dbReference type="ARBA" id="ARBA00007663"/>
    </source>
</evidence>
<dbReference type="NCBIfam" id="TIGR00057">
    <property type="entry name" value="L-threonylcarbamoyladenylate synthase"/>
    <property type="match status" value="1"/>
</dbReference>
<evidence type="ECO:0000256" key="10">
    <source>
        <dbReference type="ARBA" id="ARBA00022840"/>
    </source>
</evidence>
<dbReference type="OrthoDB" id="9814580at2"/>
<evidence type="ECO:0000259" key="15">
    <source>
        <dbReference type="PROSITE" id="PS51163"/>
    </source>
</evidence>
<feature type="binding site" evidence="14">
    <location>
        <position position="221"/>
    </location>
    <ligand>
        <name>L-threonine</name>
        <dbReference type="ChEBI" id="CHEBI:57926"/>
    </ligand>
</feature>
<dbReference type="Proteomes" id="UP000318995">
    <property type="component" value="Unassembled WGS sequence"/>
</dbReference>
<dbReference type="InterPro" id="IPR006070">
    <property type="entry name" value="Sua5-like_dom"/>
</dbReference>
<keyword evidence="5 13" id="KW-0963">Cytoplasm</keyword>
<feature type="binding site" evidence="14">
    <location>
        <position position="183"/>
    </location>
    <ligand>
        <name>ATP</name>
        <dbReference type="ChEBI" id="CHEBI:30616"/>
    </ligand>
</feature>
<dbReference type="InterPro" id="IPR017945">
    <property type="entry name" value="DHBP_synth_RibB-like_a/b_dom"/>
</dbReference>
<feature type="binding site" evidence="14">
    <location>
        <position position="181"/>
    </location>
    <ligand>
        <name>L-threonine</name>
        <dbReference type="ChEBI" id="CHEBI:57926"/>
    </ligand>
</feature>
<evidence type="ECO:0000256" key="3">
    <source>
        <dbReference type="ARBA" id="ARBA00012584"/>
    </source>
</evidence>
<evidence type="ECO:0000256" key="8">
    <source>
        <dbReference type="ARBA" id="ARBA00022695"/>
    </source>
</evidence>
<dbReference type="PROSITE" id="PS51163">
    <property type="entry name" value="YRDC"/>
    <property type="match status" value="1"/>
</dbReference>
<feature type="binding site" evidence="14">
    <location>
        <position position="161"/>
    </location>
    <ligand>
        <name>L-threonine</name>
        <dbReference type="ChEBI" id="CHEBI:57926"/>
    </ligand>
</feature>
<dbReference type="PANTHER" id="PTHR17490">
    <property type="entry name" value="SUA5"/>
    <property type="match status" value="1"/>
</dbReference>
<evidence type="ECO:0000256" key="5">
    <source>
        <dbReference type="ARBA" id="ARBA00022490"/>
    </source>
</evidence>
<comment type="subcellular location">
    <subcellularLocation>
        <location evidence="1 13">Cytoplasm</location>
    </subcellularLocation>
</comment>
<accession>A0A5C5W9U2</accession>
<evidence type="ECO:0000313" key="17">
    <source>
        <dbReference type="Proteomes" id="UP000318995"/>
    </source>
</evidence>
<feature type="domain" description="YrdC-like" evidence="15">
    <location>
        <begin position="53"/>
        <end position="239"/>
    </location>
</feature>
<protein>
    <recommendedName>
        <fullName evidence="4 13">Threonylcarbamoyl-AMP synthase</fullName>
        <shortName evidence="13">TC-AMP synthase</shortName>
        <ecNumber evidence="3 13">2.7.7.87</ecNumber>
    </recommendedName>
    <alternativeName>
        <fullName evidence="11 13">L-threonylcarbamoyladenylate synthase</fullName>
    </alternativeName>
</protein>
<keyword evidence="6 13" id="KW-0808">Transferase</keyword>
<dbReference type="GO" id="GO:0005524">
    <property type="term" value="F:ATP binding"/>
    <property type="evidence" value="ECO:0007669"/>
    <property type="project" value="UniProtKB-UniRule"/>
</dbReference>
<dbReference type="InterPro" id="IPR010923">
    <property type="entry name" value="T(6)A37_SUA5"/>
</dbReference>
<dbReference type="Gene3D" id="3.40.50.11030">
    <property type="entry name" value="Threonylcarbamoyl-AMP synthase, C-terminal domain"/>
    <property type="match status" value="1"/>
</dbReference>
<dbReference type="InterPro" id="IPR038385">
    <property type="entry name" value="Sua5/YwlC_C"/>
</dbReference>
<keyword evidence="9 13" id="KW-0547">Nucleotide-binding</keyword>
<keyword evidence="7 13" id="KW-0819">tRNA processing</keyword>
<feature type="binding site" evidence="14">
    <location>
        <position position="157"/>
    </location>
    <ligand>
        <name>ATP</name>
        <dbReference type="ChEBI" id="CHEBI:30616"/>
    </ligand>
</feature>
<evidence type="ECO:0000256" key="7">
    <source>
        <dbReference type="ARBA" id="ARBA00022694"/>
    </source>
</evidence>
<dbReference type="GO" id="GO:0006450">
    <property type="term" value="P:regulation of translational fidelity"/>
    <property type="evidence" value="ECO:0007669"/>
    <property type="project" value="TreeGrafter"/>
</dbReference>
<dbReference type="Pfam" id="PF01300">
    <property type="entry name" value="Sua5_yciO_yrdC"/>
    <property type="match status" value="1"/>
</dbReference>
<dbReference type="PANTHER" id="PTHR17490:SF16">
    <property type="entry name" value="THREONYLCARBAMOYL-AMP SYNTHASE"/>
    <property type="match status" value="1"/>
</dbReference>
<name>A0A5C5W9U2_9BACT</name>
<keyword evidence="10 13" id="KW-0067">ATP-binding</keyword>
<dbReference type="GO" id="GO:0061710">
    <property type="term" value="F:L-threonylcarbamoyladenylate synthase"/>
    <property type="evidence" value="ECO:0007669"/>
    <property type="project" value="UniProtKB-EC"/>
</dbReference>
<comment type="similarity">
    <text evidence="2 13">Belongs to the SUA5 family.</text>
</comment>
<keyword evidence="17" id="KW-1185">Reference proteome</keyword>
<feature type="binding site" evidence="14">
    <location>
        <position position="102"/>
    </location>
    <ligand>
        <name>ATP</name>
        <dbReference type="ChEBI" id="CHEBI:30616"/>
    </ligand>
</feature>
<dbReference type="Gene3D" id="3.90.870.10">
    <property type="entry name" value="DHBP synthase"/>
    <property type="match status" value="1"/>
</dbReference>
<evidence type="ECO:0000256" key="13">
    <source>
        <dbReference type="PIRNR" id="PIRNR004930"/>
    </source>
</evidence>
<comment type="function">
    <text evidence="13">Required for the formation of a threonylcarbamoyl group on adenosine at position 37 (t(6)A37) in tRNAs that read codons beginning with adenine.</text>
</comment>
<comment type="catalytic activity">
    <reaction evidence="12 13">
        <text>L-threonine + hydrogencarbonate + ATP = L-threonylcarbamoyladenylate + diphosphate + H2O</text>
        <dbReference type="Rhea" id="RHEA:36407"/>
        <dbReference type="ChEBI" id="CHEBI:15377"/>
        <dbReference type="ChEBI" id="CHEBI:17544"/>
        <dbReference type="ChEBI" id="CHEBI:30616"/>
        <dbReference type="ChEBI" id="CHEBI:33019"/>
        <dbReference type="ChEBI" id="CHEBI:57926"/>
        <dbReference type="ChEBI" id="CHEBI:73682"/>
        <dbReference type="EC" id="2.7.7.87"/>
    </reaction>
</comment>
<evidence type="ECO:0000256" key="12">
    <source>
        <dbReference type="ARBA" id="ARBA00048366"/>
    </source>
</evidence>
<evidence type="ECO:0000313" key="16">
    <source>
        <dbReference type="EMBL" id="TWT47648.1"/>
    </source>
</evidence>
<proteinExistence type="inferred from homology"/>
<comment type="caution">
    <text evidence="16">The sequence shown here is derived from an EMBL/GenBank/DDBJ whole genome shotgun (WGS) entry which is preliminary data.</text>
</comment>
<dbReference type="EC" id="2.7.7.87" evidence="3 13"/>
<dbReference type="PIRSF" id="PIRSF004930">
    <property type="entry name" value="Tln_factor_SUA5"/>
    <property type="match status" value="1"/>
</dbReference>
<evidence type="ECO:0000256" key="4">
    <source>
        <dbReference type="ARBA" id="ARBA00015492"/>
    </source>
</evidence>
<evidence type="ECO:0000256" key="14">
    <source>
        <dbReference type="PIRSR" id="PIRSR004930-1"/>
    </source>
</evidence>
<dbReference type="GO" id="GO:0003725">
    <property type="term" value="F:double-stranded RNA binding"/>
    <property type="evidence" value="ECO:0007669"/>
    <property type="project" value="UniProtKB-UniRule"/>
</dbReference>
<feature type="binding site" evidence="14">
    <location>
        <position position="191"/>
    </location>
    <ligand>
        <name>ATP</name>
        <dbReference type="ChEBI" id="CHEBI:30616"/>
    </ligand>
</feature>
<dbReference type="InterPro" id="IPR050156">
    <property type="entry name" value="TC-AMP_synthase_SUA5"/>
</dbReference>
<evidence type="ECO:0000256" key="11">
    <source>
        <dbReference type="ARBA" id="ARBA00029774"/>
    </source>
</evidence>
<dbReference type="GO" id="GO:0005737">
    <property type="term" value="C:cytoplasm"/>
    <property type="evidence" value="ECO:0007669"/>
    <property type="project" value="UniProtKB-SubCell"/>
</dbReference>
<keyword evidence="8 13" id="KW-0548">Nucleotidyltransferase</keyword>
<dbReference type="EMBL" id="SJPH01000002">
    <property type="protein sequence ID" value="TWT47648.1"/>
    <property type="molecule type" value="Genomic_DNA"/>
</dbReference>
<reference evidence="16 17" key="1">
    <citation type="submission" date="2019-02" db="EMBL/GenBank/DDBJ databases">
        <title>Deep-cultivation of Planctomycetes and their phenomic and genomic characterization uncovers novel biology.</title>
        <authorList>
            <person name="Wiegand S."/>
            <person name="Jogler M."/>
            <person name="Boedeker C."/>
            <person name="Pinto D."/>
            <person name="Vollmers J."/>
            <person name="Rivas-Marin E."/>
            <person name="Kohn T."/>
            <person name="Peeters S.H."/>
            <person name="Heuer A."/>
            <person name="Rast P."/>
            <person name="Oberbeckmann S."/>
            <person name="Bunk B."/>
            <person name="Jeske O."/>
            <person name="Meyerdierks A."/>
            <person name="Storesund J.E."/>
            <person name="Kallscheuer N."/>
            <person name="Luecker S."/>
            <person name="Lage O.M."/>
            <person name="Pohl T."/>
            <person name="Merkel B.J."/>
            <person name="Hornburger P."/>
            <person name="Mueller R.-W."/>
            <person name="Bruemmer F."/>
            <person name="Labrenz M."/>
            <person name="Spormann A.M."/>
            <person name="Op Den Camp H."/>
            <person name="Overmann J."/>
            <person name="Amann R."/>
            <person name="Jetten M.S.M."/>
            <person name="Mascher T."/>
            <person name="Medema M.H."/>
            <person name="Devos D.P."/>
            <person name="Kaster A.-K."/>
            <person name="Ovreas L."/>
            <person name="Rohde M."/>
            <person name="Galperin M.Y."/>
            <person name="Jogler C."/>
        </authorList>
    </citation>
    <scope>NUCLEOTIDE SEQUENCE [LARGE SCALE GENOMIC DNA]</scope>
    <source>
        <strain evidence="16 17">Pla111</strain>
    </source>
</reference>
<organism evidence="16 17">
    <name type="scientific">Botrimarina hoheduenensis</name>
    <dbReference type="NCBI Taxonomy" id="2528000"/>
    <lineage>
        <taxon>Bacteria</taxon>
        <taxon>Pseudomonadati</taxon>
        <taxon>Planctomycetota</taxon>
        <taxon>Planctomycetia</taxon>
        <taxon>Pirellulales</taxon>
        <taxon>Lacipirellulaceae</taxon>
        <taxon>Botrimarina</taxon>
    </lineage>
</organism>
<dbReference type="AlphaFoldDB" id="A0A5C5W9U2"/>
<gene>
    <name evidence="16" type="primary">ywlC</name>
    <name evidence="16" type="ORF">Pla111_12660</name>
</gene>
<dbReference type="Pfam" id="PF03481">
    <property type="entry name" value="Sua5_C"/>
    <property type="match status" value="1"/>
</dbReference>
<evidence type="ECO:0000256" key="1">
    <source>
        <dbReference type="ARBA" id="ARBA00004496"/>
    </source>
</evidence>
<dbReference type="SUPFAM" id="SSF55821">
    <property type="entry name" value="YrdC/RibB"/>
    <property type="match status" value="1"/>
</dbReference>
<sequence>MLVAVFFAATLCGTLLWVLLRGFGSSFRGSARGGTPDPRANWNQLAVPTTQRITSPQAAAEILRSGGLVAFPTETVFGLGADATNPAAVERLFEAKGRPGDNPLIVHVPTVQHWSLAASELTPSAKALLAAFAPGPLTVVLPKRPEVSPRVTAGLTTVGVRVPHHPVAAEILRLAGAPIAAPSANRSGRPSGTTWRAVLEDLDGLVDAVYCEDGVPIGIESTVVDCCGPVPIVLRLGAITIEQIRTIEPEAHVQATFAARGDVPVASPGLRHPHYQPRASVRLFTTAAELALPTDERLAYCGLEPLPGRIDAALEKVFPSLEAYAAGFYEFLREADRQAATLILVQRAPSEGIGAALQDRQRRAAGK</sequence>
<evidence type="ECO:0000256" key="6">
    <source>
        <dbReference type="ARBA" id="ARBA00022679"/>
    </source>
</evidence>
<feature type="binding site" evidence="14">
    <location>
        <position position="275"/>
    </location>
    <ligand>
        <name>ATP</name>
        <dbReference type="ChEBI" id="CHEBI:30616"/>
    </ligand>
</feature>
<feature type="binding site" evidence="14">
    <location>
        <position position="107"/>
    </location>
    <ligand>
        <name>L-threonine</name>
        <dbReference type="ChEBI" id="CHEBI:57926"/>
    </ligand>
</feature>
<feature type="binding site" evidence="14">
    <location>
        <position position="98"/>
    </location>
    <ligand>
        <name>ATP</name>
        <dbReference type="ChEBI" id="CHEBI:30616"/>
    </ligand>
</feature>